<dbReference type="EMBL" id="CAJVPG010000113">
    <property type="protein sequence ID" value="CAG8355110.1"/>
    <property type="molecule type" value="Genomic_DNA"/>
</dbReference>
<dbReference type="OrthoDB" id="1046782at2759"/>
<evidence type="ECO:0000313" key="3">
    <source>
        <dbReference type="Proteomes" id="UP001152649"/>
    </source>
</evidence>
<dbReference type="AlphaFoldDB" id="A0A9W4IS20"/>
<name>A0A9W4IS20_9EURO</name>
<protein>
    <submittedName>
        <fullName evidence="2">Uncharacterized protein</fullName>
    </submittedName>
</protein>
<accession>A0A9W4IS20</accession>
<keyword evidence="1" id="KW-0732">Signal</keyword>
<evidence type="ECO:0000313" key="2">
    <source>
        <dbReference type="EMBL" id="CAG8355110.1"/>
    </source>
</evidence>
<proteinExistence type="predicted"/>
<keyword evidence="3" id="KW-1185">Reference proteome</keyword>
<evidence type="ECO:0000256" key="1">
    <source>
        <dbReference type="SAM" id="SignalP"/>
    </source>
</evidence>
<sequence length="161" mass="18627">MKFLAFFFMLATFAIAAPVAISSSKHFRPSVQQSEHLKIKENMIATHDMVLYIVIHDTGLERGQILLRHDHIDVNPKDRWLEDILMLVAKGGHFPIADGFAVDGRRNVGNLKRPLYSARNHCIRRAIESMMEHHNYHSILFGAVTERKVWWSLRHGSINFR</sequence>
<feature type="signal peptide" evidence="1">
    <location>
        <begin position="1"/>
        <end position="16"/>
    </location>
</feature>
<reference evidence="2" key="1">
    <citation type="submission" date="2021-07" db="EMBL/GenBank/DDBJ databases">
        <authorList>
            <person name="Branca A.L. A."/>
        </authorList>
    </citation>
    <scope>NUCLEOTIDE SEQUENCE</scope>
</reference>
<dbReference type="Proteomes" id="UP001152649">
    <property type="component" value="Unassembled WGS sequence"/>
</dbReference>
<organism evidence="2 3">
    <name type="scientific">Penicillium salamii</name>
    <dbReference type="NCBI Taxonomy" id="1612424"/>
    <lineage>
        <taxon>Eukaryota</taxon>
        <taxon>Fungi</taxon>
        <taxon>Dikarya</taxon>
        <taxon>Ascomycota</taxon>
        <taxon>Pezizomycotina</taxon>
        <taxon>Eurotiomycetes</taxon>
        <taxon>Eurotiomycetidae</taxon>
        <taxon>Eurotiales</taxon>
        <taxon>Aspergillaceae</taxon>
        <taxon>Penicillium</taxon>
    </lineage>
</organism>
<gene>
    <name evidence="2" type="ORF">PSALAMII_LOCUS3359</name>
</gene>
<comment type="caution">
    <text evidence="2">The sequence shown here is derived from an EMBL/GenBank/DDBJ whole genome shotgun (WGS) entry which is preliminary data.</text>
</comment>
<feature type="chain" id="PRO_5040946540" evidence="1">
    <location>
        <begin position="17"/>
        <end position="161"/>
    </location>
</feature>